<feature type="compositionally biased region" description="Basic residues" evidence="1">
    <location>
        <begin position="108"/>
        <end position="118"/>
    </location>
</feature>
<feature type="compositionally biased region" description="Basic residues" evidence="1">
    <location>
        <begin position="212"/>
        <end position="221"/>
    </location>
</feature>
<evidence type="ECO:0000256" key="1">
    <source>
        <dbReference type="SAM" id="MobiDB-lite"/>
    </source>
</evidence>
<feature type="compositionally biased region" description="Basic and acidic residues" evidence="1">
    <location>
        <begin position="202"/>
        <end position="211"/>
    </location>
</feature>
<feature type="compositionally biased region" description="Low complexity" evidence="1">
    <location>
        <begin position="185"/>
        <end position="195"/>
    </location>
</feature>
<proteinExistence type="predicted"/>
<sequence>AASYVPASRGGRSRWRGVLRRAVAGGGDRRAGAARARAVRRSRLGGRERDPVARGLPQPGRGPVRPAGGRHLLPLARRPGRRRLLRRRHRLDLRVELGDLRHRRRVRDPLRLGRHGHRGVPDPVRHQPQLRRWPHAVEPVAVLRGGRTRVRLRDEPVRRSRRAPARDGPLQPRGGRGRPGPPGGVPDRGPVRRLPLPVPADHVGRPVDRHPGGLRRRHRDQRHGPLAGRAGSRRLPDVHALPGGRGQAVQRWRGLLLRRRRLLVHHQGRQQGVAAVRRGQPVRARVRRQPGQPRSRPADRRGQHHRDGHRRHLRRRGRREHGGQPHHPGRHRRAVPADRQPVGVGDHRARLHPGRHPALPVLAAGHQRLVLRRHHLRDQRPVPPL</sequence>
<protein>
    <submittedName>
        <fullName evidence="2">Uncharacterized protein</fullName>
    </submittedName>
</protein>
<reference evidence="2" key="1">
    <citation type="submission" date="2020-02" db="EMBL/GenBank/DDBJ databases">
        <authorList>
            <person name="Meier V. D."/>
        </authorList>
    </citation>
    <scope>NUCLEOTIDE SEQUENCE</scope>
    <source>
        <strain evidence="2">AVDCRST_MAG41</strain>
    </source>
</reference>
<dbReference type="AlphaFoldDB" id="A0A6J4ITQ4"/>
<feature type="region of interest" description="Disordered" evidence="1">
    <location>
        <begin position="267"/>
        <end position="357"/>
    </location>
</feature>
<dbReference type="EMBL" id="CADCTP010000212">
    <property type="protein sequence ID" value="CAA9258941.1"/>
    <property type="molecule type" value="Genomic_DNA"/>
</dbReference>
<feature type="compositionally biased region" description="Low complexity" evidence="1">
    <location>
        <begin position="57"/>
        <end position="70"/>
    </location>
</feature>
<evidence type="ECO:0000313" key="2">
    <source>
        <dbReference type="EMBL" id="CAA9258941.1"/>
    </source>
</evidence>
<feature type="compositionally biased region" description="Low complexity" evidence="1">
    <location>
        <begin position="269"/>
        <end position="294"/>
    </location>
</feature>
<feature type="non-terminal residue" evidence="2">
    <location>
        <position position="1"/>
    </location>
</feature>
<name>A0A6J4ITQ4_9ACTN</name>
<feature type="non-terminal residue" evidence="2">
    <location>
        <position position="385"/>
    </location>
</feature>
<feature type="compositionally biased region" description="Basic residues" evidence="1">
    <location>
        <begin position="302"/>
        <end position="319"/>
    </location>
</feature>
<accession>A0A6J4ITQ4</accession>
<organism evidence="2">
    <name type="scientific">uncultured Mycobacteriales bacterium</name>
    <dbReference type="NCBI Taxonomy" id="581187"/>
    <lineage>
        <taxon>Bacteria</taxon>
        <taxon>Bacillati</taxon>
        <taxon>Actinomycetota</taxon>
        <taxon>Actinomycetes</taxon>
        <taxon>Mycobacteriales</taxon>
        <taxon>environmental samples</taxon>
    </lineage>
</organism>
<feature type="region of interest" description="Disordered" evidence="1">
    <location>
        <begin position="25"/>
        <end position="70"/>
    </location>
</feature>
<gene>
    <name evidence="2" type="ORF">AVDCRST_MAG41-2930</name>
</gene>
<feature type="region of interest" description="Disordered" evidence="1">
    <location>
        <begin position="151"/>
        <end position="244"/>
    </location>
</feature>
<feature type="region of interest" description="Disordered" evidence="1">
    <location>
        <begin position="108"/>
        <end position="132"/>
    </location>
</feature>